<comment type="caution">
    <text evidence="1">The sequence shown here is derived from an EMBL/GenBank/DDBJ whole genome shotgun (WGS) entry which is preliminary data.</text>
</comment>
<keyword evidence="2" id="KW-1185">Reference proteome</keyword>
<organism evidence="1 2">
    <name type="scientific">Araneus ventricosus</name>
    <name type="common">Orbweaver spider</name>
    <name type="synonym">Epeira ventricosa</name>
    <dbReference type="NCBI Taxonomy" id="182803"/>
    <lineage>
        <taxon>Eukaryota</taxon>
        <taxon>Metazoa</taxon>
        <taxon>Ecdysozoa</taxon>
        <taxon>Arthropoda</taxon>
        <taxon>Chelicerata</taxon>
        <taxon>Arachnida</taxon>
        <taxon>Araneae</taxon>
        <taxon>Araneomorphae</taxon>
        <taxon>Entelegynae</taxon>
        <taxon>Araneoidea</taxon>
        <taxon>Araneidae</taxon>
        <taxon>Araneus</taxon>
    </lineage>
</organism>
<evidence type="ECO:0000313" key="2">
    <source>
        <dbReference type="Proteomes" id="UP000499080"/>
    </source>
</evidence>
<feature type="non-terminal residue" evidence="1">
    <location>
        <position position="1"/>
    </location>
</feature>
<protein>
    <submittedName>
        <fullName evidence="1">Uncharacterized protein</fullName>
    </submittedName>
</protein>
<accession>A0A4Y2LEJ6</accession>
<dbReference type="Proteomes" id="UP000499080">
    <property type="component" value="Unassembled WGS sequence"/>
</dbReference>
<reference evidence="1 2" key="1">
    <citation type="journal article" date="2019" name="Sci. Rep.">
        <title>Orb-weaving spider Araneus ventricosus genome elucidates the spidroin gene catalogue.</title>
        <authorList>
            <person name="Kono N."/>
            <person name="Nakamura H."/>
            <person name="Ohtoshi R."/>
            <person name="Moran D.A.P."/>
            <person name="Shinohara A."/>
            <person name="Yoshida Y."/>
            <person name="Fujiwara M."/>
            <person name="Mori M."/>
            <person name="Tomita M."/>
            <person name="Arakawa K."/>
        </authorList>
    </citation>
    <scope>NUCLEOTIDE SEQUENCE [LARGE SCALE GENOMIC DNA]</scope>
</reference>
<proteinExistence type="predicted"/>
<evidence type="ECO:0000313" key="1">
    <source>
        <dbReference type="EMBL" id="GBN12353.1"/>
    </source>
</evidence>
<dbReference type="EMBL" id="BGPR01005672">
    <property type="protein sequence ID" value="GBN12353.1"/>
    <property type="molecule type" value="Genomic_DNA"/>
</dbReference>
<sequence length="39" mass="4568">CLTKCIFALINKLYQNIMFRCFLKNFGRLEEAKVINQSG</sequence>
<dbReference type="AlphaFoldDB" id="A0A4Y2LEJ6"/>
<gene>
    <name evidence="1" type="ORF">AVEN_86981_1</name>
</gene>
<name>A0A4Y2LEJ6_ARAVE</name>